<dbReference type="InterPro" id="IPR047196">
    <property type="entry name" value="YidC_ALB_C"/>
</dbReference>
<dbReference type="PANTHER" id="PTHR12428">
    <property type="entry name" value="OXA1"/>
    <property type="match status" value="1"/>
</dbReference>
<dbReference type="PRINTS" id="PR01900">
    <property type="entry name" value="YIDCPROTEIN"/>
</dbReference>
<name>A0A317ED31_9PROT</name>
<comment type="subunit">
    <text evidence="13">Interacts with the Sec translocase complex via SecD. Specifically interacts with transmembrane segments of nascent integral membrane proteins during membrane integration.</text>
</comment>
<keyword evidence="5 13" id="KW-1003">Cell membrane</keyword>
<evidence type="ECO:0000256" key="10">
    <source>
        <dbReference type="ARBA" id="ARBA00023186"/>
    </source>
</evidence>
<feature type="transmembrane region" description="Helical" evidence="13">
    <location>
        <begin position="370"/>
        <end position="393"/>
    </location>
</feature>
<dbReference type="OrthoDB" id="9780552at2"/>
<evidence type="ECO:0000256" key="4">
    <source>
        <dbReference type="ARBA" id="ARBA00022448"/>
    </source>
</evidence>
<dbReference type="NCBIfam" id="TIGR03593">
    <property type="entry name" value="yidC_nterm"/>
    <property type="match status" value="1"/>
</dbReference>
<accession>A0A317ED31</accession>
<evidence type="ECO:0000256" key="11">
    <source>
        <dbReference type="ARBA" id="ARBA00033245"/>
    </source>
</evidence>
<keyword evidence="18" id="KW-1185">Reference proteome</keyword>
<dbReference type="InterPro" id="IPR001708">
    <property type="entry name" value="YidC/ALB3/OXA1/COX18"/>
</dbReference>
<dbReference type="HAMAP" id="MF_01810">
    <property type="entry name" value="YidC_type1"/>
    <property type="match status" value="1"/>
</dbReference>
<dbReference type="AlphaFoldDB" id="A0A317ED31"/>
<proteinExistence type="inferred from homology"/>
<evidence type="ECO:0000259" key="16">
    <source>
        <dbReference type="Pfam" id="PF14849"/>
    </source>
</evidence>
<dbReference type="EMBL" id="QGLE01000004">
    <property type="protein sequence ID" value="PWR24184.1"/>
    <property type="molecule type" value="Genomic_DNA"/>
</dbReference>
<dbReference type="CDD" id="cd20070">
    <property type="entry name" value="5TM_YidC_Alb3"/>
    <property type="match status" value="1"/>
</dbReference>
<keyword evidence="4 13" id="KW-0813">Transport</keyword>
<evidence type="ECO:0000313" key="17">
    <source>
        <dbReference type="EMBL" id="PWR24184.1"/>
    </source>
</evidence>
<feature type="domain" description="Membrane insertase YidC N-terminal" evidence="16">
    <location>
        <begin position="85"/>
        <end position="362"/>
    </location>
</feature>
<evidence type="ECO:0000256" key="12">
    <source>
        <dbReference type="ARBA" id="ARBA00033342"/>
    </source>
</evidence>
<evidence type="ECO:0000256" key="3">
    <source>
        <dbReference type="ARBA" id="ARBA00015325"/>
    </source>
</evidence>
<evidence type="ECO:0000256" key="7">
    <source>
        <dbReference type="ARBA" id="ARBA00022927"/>
    </source>
</evidence>
<sequence>MPDNRNLILAVIASVLILLGFNYFIDAPRQRARQEAAATAAATAPATPGSSSANAPAAAADPVALNAVGPDVPMERPAALALSPRLDIESARLHGSIALKGGRVDDVTLRDYRETTDPASPEIKLLSPLGSMTPYFAEFGWVAPAGSTVKLPDADTLWSGSGKLTEKTPVTLTWDNGQGVVFTRVIALDENYMFTIEDKIANNTGAPLALFPRALVARVEMPATEGLFILHEGPIGILNGKLEEHDYKSMKEEAVPPATTKGGWIGITDKYWLSAIVPDQSAEVTAKFAHARYGDRDRFEVNYTGGALDVAAGASCTVTHRLFAGAKIVDLLQSYRDKLGIERFEYAVDFGWFFFLTKPIFVILDQLYRLVGNFGVAILILTLVIKGLFYPLASKSYRAMNKMKDAQPEMQRIREQFADDKARQQQELMALYKREKINPLAGCLPIVIQIPVFFSLYKVLYVTIEMRHAPFFGWIQDLSAPDPTHILNLFGLIPWDPPGFLALGVWPILMGISMFLQQRMNPAPPDPIQQRIFMFMPIIFTFFLASFPAGLVIYWTWNNLLSIAQQWVIRRQTPAPVAVAATGAAPAAKTLPGRSGSPTGGRPPGKR</sequence>
<dbReference type="PANTHER" id="PTHR12428:SF65">
    <property type="entry name" value="CYTOCHROME C OXIDASE ASSEMBLY PROTEIN COX18, MITOCHONDRIAL"/>
    <property type="match status" value="1"/>
</dbReference>
<comment type="function">
    <text evidence="13">Required for the insertion and/or proper folding and/or complex formation of integral membrane proteins into the membrane. Involved in integration of membrane proteins that insert both dependently and independently of the Sec translocase complex, as well as at least some lipoproteins. Aids folding of multispanning membrane proteins.</text>
</comment>
<dbReference type="GO" id="GO:0032977">
    <property type="term" value="F:membrane insertase activity"/>
    <property type="evidence" value="ECO:0007669"/>
    <property type="project" value="InterPro"/>
</dbReference>
<feature type="region of interest" description="Disordered" evidence="14">
    <location>
        <begin position="583"/>
        <end position="607"/>
    </location>
</feature>
<keyword evidence="7 13" id="KW-0653">Protein transport</keyword>
<evidence type="ECO:0000256" key="1">
    <source>
        <dbReference type="ARBA" id="ARBA00004429"/>
    </source>
</evidence>
<feature type="transmembrane region" description="Helical" evidence="13">
    <location>
        <begin position="6"/>
        <end position="25"/>
    </location>
</feature>
<dbReference type="GO" id="GO:0005886">
    <property type="term" value="C:plasma membrane"/>
    <property type="evidence" value="ECO:0007669"/>
    <property type="project" value="UniProtKB-SubCell"/>
</dbReference>
<evidence type="ECO:0000256" key="13">
    <source>
        <dbReference type="HAMAP-Rule" id="MF_01810"/>
    </source>
</evidence>
<evidence type="ECO:0000259" key="15">
    <source>
        <dbReference type="Pfam" id="PF02096"/>
    </source>
</evidence>
<evidence type="ECO:0000256" key="5">
    <source>
        <dbReference type="ARBA" id="ARBA00022475"/>
    </source>
</evidence>
<keyword evidence="10 13" id="KW-0143">Chaperone</keyword>
<keyword evidence="6 13" id="KW-0812">Transmembrane</keyword>
<feature type="transmembrane region" description="Helical" evidence="13">
    <location>
        <begin position="437"/>
        <end position="457"/>
    </location>
</feature>
<feature type="compositionally biased region" description="Gly residues" evidence="14">
    <location>
        <begin position="598"/>
        <end position="607"/>
    </location>
</feature>
<feature type="compositionally biased region" description="Low complexity" evidence="14">
    <location>
        <begin position="583"/>
        <end position="597"/>
    </location>
</feature>
<dbReference type="Proteomes" id="UP000245461">
    <property type="component" value="Unassembled WGS sequence"/>
</dbReference>
<dbReference type="InterPro" id="IPR019998">
    <property type="entry name" value="Membr_insert_YidC"/>
</dbReference>
<dbReference type="InterPro" id="IPR028053">
    <property type="entry name" value="Membr_insert_YidC_N"/>
</dbReference>
<feature type="transmembrane region" description="Helical" evidence="13">
    <location>
        <begin position="499"/>
        <end position="516"/>
    </location>
</feature>
<protein>
    <recommendedName>
        <fullName evidence="3 13">Membrane protein insertase YidC</fullName>
    </recommendedName>
    <alternativeName>
        <fullName evidence="12 13">Foldase YidC</fullName>
    </alternativeName>
    <alternativeName>
        <fullName evidence="11 13">Membrane integrase YidC</fullName>
    </alternativeName>
    <alternativeName>
        <fullName evidence="13">Membrane protein YidC</fullName>
    </alternativeName>
</protein>
<keyword evidence="8 13" id="KW-1133">Transmembrane helix</keyword>
<dbReference type="InterPro" id="IPR028055">
    <property type="entry name" value="YidC/Oxa/ALB_C"/>
</dbReference>
<dbReference type="NCBIfam" id="TIGR03592">
    <property type="entry name" value="yidC_oxa1_cterm"/>
    <property type="match status" value="1"/>
</dbReference>
<evidence type="ECO:0000256" key="6">
    <source>
        <dbReference type="ARBA" id="ARBA00022692"/>
    </source>
</evidence>
<dbReference type="Pfam" id="PF02096">
    <property type="entry name" value="60KD_IMP"/>
    <property type="match status" value="1"/>
</dbReference>
<dbReference type="InterPro" id="IPR038221">
    <property type="entry name" value="YidC_periplasmic_sf"/>
</dbReference>
<comment type="similarity">
    <text evidence="2 13">Belongs to the OXA1/ALB3/YidC family. Type 1 subfamily.</text>
</comment>
<evidence type="ECO:0000256" key="2">
    <source>
        <dbReference type="ARBA" id="ARBA00010527"/>
    </source>
</evidence>
<evidence type="ECO:0000313" key="18">
    <source>
        <dbReference type="Proteomes" id="UP000245461"/>
    </source>
</evidence>
<comment type="caution">
    <text evidence="17">The sequence shown here is derived from an EMBL/GenBank/DDBJ whole genome shotgun (WGS) entry which is preliminary data.</text>
</comment>
<feature type="domain" description="Membrane insertase YidC/Oxa/ALB C-terminal" evidence="15">
    <location>
        <begin position="374"/>
        <end position="571"/>
    </location>
</feature>
<dbReference type="Gene3D" id="2.70.98.90">
    <property type="match status" value="1"/>
</dbReference>
<dbReference type="PRINTS" id="PR00701">
    <property type="entry name" value="60KDINNERMP"/>
</dbReference>
<evidence type="ECO:0000256" key="8">
    <source>
        <dbReference type="ARBA" id="ARBA00022989"/>
    </source>
</evidence>
<evidence type="ECO:0000256" key="9">
    <source>
        <dbReference type="ARBA" id="ARBA00023136"/>
    </source>
</evidence>
<keyword evidence="9 13" id="KW-0472">Membrane</keyword>
<feature type="transmembrane region" description="Helical" evidence="13">
    <location>
        <begin position="532"/>
        <end position="557"/>
    </location>
</feature>
<dbReference type="Pfam" id="PF14849">
    <property type="entry name" value="YidC_periplas"/>
    <property type="match status" value="1"/>
</dbReference>
<reference evidence="17 18" key="1">
    <citation type="submission" date="2018-05" db="EMBL/GenBank/DDBJ databases">
        <title>Zavarzinia sp. HR-AS.</title>
        <authorList>
            <person name="Lee Y."/>
            <person name="Jeon C.O."/>
        </authorList>
    </citation>
    <scope>NUCLEOTIDE SEQUENCE [LARGE SCALE GENOMIC DNA]</scope>
    <source>
        <strain evidence="17 18">HR-AS</strain>
    </source>
</reference>
<dbReference type="GO" id="GO:0051205">
    <property type="term" value="P:protein insertion into membrane"/>
    <property type="evidence" value="ECO:0007669"/>
    <property type="project" value="TreeGrafter"/>
</dbReference>
<dbReference type="GO" id="GO:0015031">
    <property type="term" value="P:protein transport"/>
    <property type="evidence" value="ECO:0007669"/>
    <property type="project" value="UniProtKB-KW"/>
</dbReference>
<gene>
    <name evidence="13" type="primary">yidC</name>
    <name evidence="17" type="ORF">DKG74_08685</name>
</gene>
<dbReference type="NCBIfam" id="NF002353">
    <property type="entry name" value="PRK01318.1-4"/>
    <property type="match status" value="1"/>
</dbReference>
<evidence type="ECO:0000256" key="14">
    <source>
        <dbReference type="SAM" id="MobiDB-lite"/>
    </source>
</evidence>
<comment type="subcellular location">
    <subcellularLocation>
        <location evidence="1">Cell inner membrane</location>
        <topology evidence="1">Multi-pass membrane protein</topology>
    </subcellularLocation>
    <subcellularLocation>
        <location evidence="13">Cell membrane</location>
        <topology evidence="13">Multi-pass membrane protein</topology>
    </subcellularLocation>
</comment>
<dbReference type="RefSeq" id="WP_109904760.1">
    <property type="nucleotide sequence ID" value="NZ_QGLE01000004.1"/>
</dbReference>
<dbReference type="CDD" id="cd19961">
    <property type="entry name" value="EcYidC-like_peri"/>
    <property type="match status" value="1"/>
</dbReference>
<organism evidence="17 18">
    <name type="scientific">Zavarzinia aquatilis</name>
    <dbReference type="NCBI Taxonomy" id="2211142"/>
    <lineage>
        <taxon>Bacteria</taxon>
        <taxon>Pseudomonadati</taxon>
        <taxon>Pseudomonadota</taxon>
        <taxon>Alphaproteobacteria</taxon>
        <taxon>Rhodospirillales</taxon>
        <taxon>Zavarziniaceae</taxon>
        <taxon>Zavarzinia</taxon>
    </lineage>
</organism>